<organism evidence="1">
    <name type="scientific">bioreactor metagenome</name>
    <dbReference type="NCBI Taxonomy" id="1076179"/>
    <lineage>
        <taxon>unclassified sequences</taxon>
        <taxon>metagenomes</taxon>
        <taxon>ecological metagenomes</taxon>
    </lineage>
</organism>
<accession>A0A645FX43</accession>
<protein>
    <submittedName>
        <fullName evidence="1">Uncharacterized protein</fullName>
    </submittedName>
</protein>
<reference evidence="1" key="1">
    <citation type="submission" date="2019-08" db="EMBL/GenBank/DDBJ databases">
        <authorList>
            <person name="Kucharzyk K."/>
            <person name="Murdoch R.W."/>
            <person name="Higgins S."/>
            <person name="Loffler F."/>
        </authorList>
    </citation>
    <scope>NUCLEOTIDE SEQUENCE</scope>
</reference>
<comment type="caution">
    <text evidence="1">The sequence shown here is derived from an EMBL/GenBank/DDBJ whole genome shotgun (WGS) entry which is preliminary data.</text>
</comment>
<proteinExistence type="predicted"/>
<name>A0A645FX43_9ZZZZ</name>
<dbReference type="AlphaFoldDB" id="A0A645FX43"/>
<sequence length="79" mass="8216">MAKPLKSEDSGLPSLKSDSSAFHPSIHQGTAHVLCTHFLDSGGDNVLPVPGVVVGHSLVGVVRLCGYVADFAGTNLTFR</sequence>
<dbReference type="EMBL" id="VSSQ01066640">
    <property type="protein sequence ID" value="MPN19141.1"/>
    <property type="molecule type" value="Genomic_DNA"/>
</dbReference>
<gene>
    <name evidence="1" type="ORF">SDC9_166507</name>
</gene>
<evidence type="ECO:0000313" key="1">
    <source>
        <dbReference type="EMBL" id="MPN19141.1"/>
    </source>
</evidence>